<dbReference type="STRING" id="1036611.A0A1L9Q012"/>
<gene>
    <name evidence="6" type="ORF">ASPVEDRAFT_33295</name>
</gene>
<dbReference type="GO" id="GO:0050660">
    <property type="term" value="F:flavin adenine dinucleotide binding"/>
    <property type="evidence" value="ECO:0007669"/>
    <property type="project" value="InterPro"/>
</dbReference>
<dbReference type="RefSeq" id="XP_040672808.1">
    <property type="nucleotide sequence ID" value="XM_040810712.1"/>
</dbReference>
<organism evidence="6 7">
    <name type="scientific">Aspergillus versicolor CBS 583.65</name>
    <dbReference type="NCBI Taxonomy" id="1036611"/>
    <lineage>
        <taxon>Eukaryota</taxon>
        <taxon>Fungi</taxon>
        <taxon>Dikarya</taxon>
        <taxon>Ascomycota</taxon>
        <taxon>Pezizomycotina</taxon>
        <taxon>Eurotiomycetes</taxon>
        <taxon>Eurotiomycetidae</taxon>
        <taxon>Eurotiales</taxon>
        <taxon>Aspergillaceae</taxon>
        <taxon>Aspergillus</taxon>
        <taxon>Aspergillus subgen. Nidulantes</taxon>
    </lineage>
</organism>
<keyword evidence="5" id="KW-0560">Oxidoreductase</keyword>
<proteinExistence type="inferred from homology"/>
<dbReference type="InterPro" id="IPR036188">
    <property type="entry name" value="FAD/NAD-bd_sf"/>
</dbReference>
<dbReference type="SUPFAM" id="SSF51905">
    <property type="entry name" value="FAD/NAD(P)-binding domain"/>
    <property type="match status" value="1"/>
</dbReference>
<accession>A0A1L9Q012</accession>
<dbReference type="AlphaFoldDB" id="A0A1L9Q012"/>
<keyword evidence="7" id="KW-1185">Reference proteome</keyword>
<protein>
    <submittedName>
        <fullName evidence="6">Uncharacterized protein</fullName>
    </submittedName>
</protein>
<reference evidence="7" key="1">
    <citation type="journal article" date="2017" name="Genome Biol.">
        <title>Comparative genomics reveals high biological diversity and specific adaptations in the industrially and medically important fungal genus Aspergillus.</title>
        <authorList>
            <person name="de Vries R.P."/>
            <person name="Riley R."/>
            <person name="Wiebenga A."/>
            <person name="Aguilar-Osorio G."/>
            <person name="Amillis S."/>
            <person name="Uchima C.A."/>
            <person name="Anderluh G."/>
            <person name="Asadollahi M."/>
            <person name="Askin M."/>
            <person name="Barry K."/>
            <person name="Battaglia E."/>
            <person name="Bayram O."/>
            <person name="Benocci T."/>
            <person name="Braus-Stromeyer S.A."/>
            <person name="Caldana C."/>
            <person name="Canovas D."/>
            <person name="Cerqueira G.C."/>
            <person name="Chen F."/>
            <person name="Chen W."/>
            <person name="Choi C."/>
            <person name="Clum A."/>
            <person name="Dos Santos R.A."/>
            <person name="Damasio A.R."/>
            <person name="Diallinas G."/>
            <person name="Emri T."/>
            <person name="Fekete E."/>
            <person name="Flipphi M."/>
            <person name="Freyberg S."/>
            <person name="Gallo A."/>
            <person name="Gournas C."/>
            <person name="Habgood R."/>
            <person name="Hainaut M."/>
            <person name="Harispe M.L."/>
            <person name="Henrissat B."/>
            <person name="Hilden K.S."/>
            <person name="Hope R."/>
            <person name="Hossain A."/>
            <person name="Karabika E."/>
            <person name="Karaffa L."/>
            <person name="Karanyi Z."/>
            <person name="Krasevec N."/>
            <person name="Kuo A."/>
            <person name="Kusch H."/>
            <person name="LaButti K."/>
            <person name="Lagendijk E.L."/>
            <person name="Lapidus A."/>
            <person name="Levasseur A."/>
            <person name="Lindquist E."/>
            <person name="Lipzen A."/>
            <person name="Logrieco A.F."/>
            <person name="MacCabe A."/>
            <person name="Maekelae M.R."/>
            <person name="Malavazi I."/>
            <person name="Melin P."/>
            <person name="Meyer V."/>
            <person name="Mielnichuk N."/>
            <person name="Miskei M."/>
            <person name="Molnar A.P."/>
            <person name="Mule G."/>
            <person name="Ngan C.Y."/>
            <person name="Orejas M."/>
            <person name="Orosz E."/>
            <person name="Ouedraogo J.P."/>
            <person name="Overkamp K.M."/>
            <person name="Park H.-S."/>
            <person name="Perrone G."/>
            <person name="Piumi F."/>
            <person name="Punt P.J."/>
            <person name="Ram A.F."/>
            <person name="Ramon A."/>
            <person name="Rauscher S."/>
            <person name="Record E."/>
            <person name="Riano-Pachon D.M."/>
            <person name="Robert V."/>
            <person name="Roehrig J."/>
            <person name="Ruller R."/>
            <person name="Salamov A."/>
            <person name="Salih N.S."/>
            <person name="Samson R.A."/>
            <person name="Sandor E."/>
            <person name="Sanguinetti M."/>
            <person name="Schuetze T."/>
            <person name="Sepcic K."/>
            <person name="Shelest E."/>
            <person name="Sherlock G."/>
            <person name="Sophianopoulou V."/>
            <person name="Squina F.M."/>
            <person name="Sun H."/>
            <person name="Susca A."/>
            <person name="Todd R.B."/>
            <person name="Tsang A."/>
            <person name="Unkles S.E."/>
            <person name="van de Wiele N."/>
            <person name="van Rossen-Uffink D."/>
            <person name="Oliveira J.V."/>
            <person name="Vesth T.C."/>
            <person name="Visser J."/>
            <person name="Yu J.-H."/>
            <person name="Zhou M."/>
            <person name="Andersen M.R."/>
            <person name="Archer D.B."/>
            <person name="Baker S.E."/>
            <person name="Benoit I."/>
            <person name="Brakhage A.A."/>
            <person name="Braus G.H."/>
            <person name="Fischer R."/>
            <person name="Frisvad J.C."/>
            <person name="Goldman G.H."/>
            <person name="Houbraken J."/>
            <person name="Oakley B."/>
            <person name="Pocsi I."/>
            <person name="Scazzocchio C."/>
            <person name="Seiboth B."/>
            <person name="vanKuyk P.A."/>
            <person name="Wortman J."/>
            <person name="Dyer P.S."/>
            <person name="Grigoriev I.V."/>
        </authorList>
    </citation>
    <scope>NUCLEOTIDE SEQUENCE [LARGE SCALE GENOMIC DNA]</scope>
    <source>
        <strain evidence="7">CBS 583.65</strain>
    </source>
</reference>
<dbReference type="VEuPathDB" id="FungiDB:ASPVEDRAFT_33295"/>
<dbReference type="GO" id="GO:0004499">
    <property type="term" value="F:N,N-dimethylaniline monooxygenase activity"/>
    <property type="evidence" value="ECO:0007669"/>
    <property type="project" value="InterPro"/>
</dbReference>
<sequence>MLIDTDVLVMGAGLSGVGFAIRLQQKYPRATFEIYEKAEALGGTWWANTYPGCACDVPSHLYSYSFALNPEWSEQFAPQAEIDAYCRAVAEKYDIPRHITFRSTIQSATFDEESGTWAVKILDQHSGQVYERRARVLISAVGILSEPNDCHIPGAADYQGKLFHSARWDQSFDWAGKDVVVVGNGCSATQFVPILSDGEKSAKNVVQFIRQPHWLEERPNPKYPPAVKWVFRNVPFAMRFFRSILFLYLESYFTTFKRVAGKKTREQRMKTQTAYLKRTAPEKYHDILIPKTELGCKRRVMDTDYLACLHRENMKLVHADPIESITATGVRTNSGREIHADAIVLATGFKANQLLFPIEIRGENGVSITEHWENSYSHAPQAYYGTCVSEFPNFFVLVGPNTVTGHTSAIFTTECQIDFTLKLLNPILSPLHRPPLSLLSRLFWNPFSSSHPAPTTVAVTPEAEEKDSKWIDEASKGFVWKSGCASWYLHPTGRNMTLYPASQISFWLRGVFEPVARNFVYRTSPKAAVENGKTK</sequence>
<dbReference type="OrthoDB" id="74360at2759"/>
<dbReference type="GeneID" id="63726223"/>
<dbReference type="Pfam" id="PF00743">
    <property type="entry name" value="FMO-like"/>
    <property type="match status" value="1"/>
</dbReference>
<evidence type="ECO:0000313" key="7">
    <source>
        <dbReference type="Proteomes" id="UP000184073"/>
    </source>
</evidence>
<dbReference type="GO" id="GO:0050661">
    <property type="term" value="F:NADP binding"/>
    <property type="evidence" value="ECO:0007669"/>
    <property type="project" value="InterPro"/>
</dbReference>
<dbReference type="EMBL" id="KV878136">
    <property type="protein sequence ID" value="OJJ07046.1"/>
    <property type="molecule type" value="Genomic_DNA"/>
</dbReference>
<keyword evidence="4" id="KW-0274">FAD</keyword>
<name>A0A1L9Q012_ASPVE</name>
<evidence type="ECO:0000256" key="3">
    <source>
        <dbReference type="ARBA" id="ARBA00022630"/>
    </source>
</evidence>
<dbReference type="InterPro" id="IPR020946">
    <property type="entry name" value="Flavin_mOase-like"/>
</dbReference>
<dbReference type="Gene3D" id="3.50.50.60">
    <property type="entry name" value="FAD/NAD(P)-binding domain"/>
    <property type="match status" value="2"/>
</dbReference>
<comment type="cofactor">
    <cofactor evidence="1">
        <name>FAD</name>
        <dbReference type="ChEBI" id="CHEBI:57692"/>
    </cofactor>
</comment>
<dbReference type="PANTHER" id="PTHR42877">
    <property type="entry name" value="L-ORNITHINE N(5)-MONOOXYGENASE-RELATED"/>
    <property type="match status" value="1"/>
</dbReference>
<evidence type="ECO:0000313" key="6">
    <source>
        <dbReference type="EMBL" id="OJJ07046.1"/>
    </source>
</evidence>
<dbReference type="Proteomes" id="UP000184073">
    <property type="component" value="Unassembled WGS sequence"/>
</dbReference>
<comment type="similarity">
    <text evidence="2">Belongs to the FAD-binding monooxygenase family.</text>
</comment>
<evidence type="ECO:0000256" key="5">
    <source>
        <dbReference type="ARBA" id="ARBA00023002"/>
    </source>
</evidence>
<keyword evidence="3" id="KW-0285">Flavoprotein</keyword>
<dbReference type="PANTHER" id="PTHR42877:SF5">
    <property type="entry name" value="L-ORNITHINE N(5)-MONOOXYGENASE-RELATED"/>
    <property type="match status" value="1"/>
</dbReference>
<evidence type="ECO:0000256" key="4">
    <source>
        <dbReference type="ARBA" id="ARBA00022827"/>
    </source>
</evidence>
<evidence type="ECO:0000256" key="2">
    <source>
        <dbReference type="ARBA" id="ARBA00010139"/>
    </source>
</evidence>
<evidence type="ECO:0000256" key="1">
    <source>
        <dbReference type="ARBA" id="ARBA00001974"/>
    </source>
</evidence>
<dbReference type="InterPro" id="IPR051209">
    <property type="entry name" value="FAD-bind_Monooxygenase_sf"/>
</dbReference>